<protein>
    <submittedName>
        <fullName evidence="2">CopG family transcriptional regulator</fullName>
    </submittedName>
</protein>
<evidence type="ECO:0000256" key="1">
    <source>
        <dbReference type="SAM" id="MobiDB-lite"/>
    </source>
</evidence>
<dbReference type="GO" id="GO:0006355">
    <property type="term" value="P:regulation of DNA-templated transcription"/>
    <property type="evidence" value="ECO:0007669"/>
    <property type="project" value="InterPro"/>
</dbReference>
<dbReference type="InterPro" id="IPR010985">
    <property type="entry name" value="Ribbon_hlx_hlx"/>
</dbReference>
<dbReference type="OrthoDB" id="517416at2"/>
<dbReference type="Gene3D" id="6.10.10.120">
    <property type="entry name" value="Antitoxin ParD1-like"/>
    <property type="match status" value="1"/>
</dbReference>
<dbReference type="AlphaFoldDB" id="A0A0E2YZC6"/>
<dbReference type="InterPro" id="IPR038296">
    <property type="entry name" value="ParD_sf"/>
</dbReference>
<evidence type="ECO:0000313" key="3">
    <source>
        <dbReference type="Proteomes" id="UP000028839"/>
    </source>
</evidence>
<evidence type="ECO:0000313" key="2">
    <source>
        <dbReference type="EMBL" id="KFI18584.1"/>
    </source>
</evidence>
<name>A0A0E2YZC6_9GAMM</name>
<feature type="region of interest" description="Disordered" evidence="1">
    <location>
        <begin position="56"/>
        <end position="79"/>
    </location>
</feature>
<dbReference type="Proteomes" id="UP000028839">
    <property type="component" value="Unassembled WGS sequence"/>
</dbReference>
<sequence length="79" mass="8913">MARQSISFTPPNDAWLKAQVDSQEFTSKSEVVNDLIRKARKIELIRAKLIAAEQSGFSNQSPEERLAGFHQKARQDGKL</sequence>
<dbReference type="SUPFAM" id="SSF47598">
    <property type="entry name" value="Ribbon-helix-helix"/>
    <property type="match status" value="1"/>
</dbReference>
<reference evidence="2 3" key="1">
    <citation type="submission" date="2014-07" db="EMBL/GenBank/DDBJ databases">
        <title>Comparative analysis of Nitrosococcus oceani genome inventories of strains from Pacific and Atlantic gyres.</title>
        <authorList>
            <person name="Lim C.K."/>
            <person name="Wang L."/>
            <person name="Sayavedra-Soto L.A."/>
            <person name="Klotz M.G."/>
        </authorList>
    </citation>
    <scope>NUCLEOTIDE SEQUENCE [LARGE SCALE GENOMIC DNA]</scope>
    <source>
        <strain evidence="2 3">C-27</strain>
    </source>
</reference>
<proteinExistence type="predicted"/>
<feature type="compositionally biased region" description="Basic and acidic residues" evidence="1">
    <location>
        <begin position="62"/>
        <end position="79"/>
    </location>
</feature>
<accession>A0A0E2YZC6</accession>
<dbReference type="HOGENOM" id="CLU_144805_3_1_6"/>
<gene>
    <name evidence="2" type="ORF">IB75_13510</name>
</gene>
<dbReference type="EMBL" id="JPGN01000077">
    <property type="protein sequence ID" value="KFI18584.1"/>
    <property type="molecule type" value="Genomic_DNA"/>
</dbReference>
<comment type="caution">
    <text evidence="2">The sequence shown here is derived from an EMBL/GenBank/DDBJ whole genome shotgun (WGS) entry which is preliminary data.</text>
</comment>
<organism evidence="2 3">
    <name type="scientific">Nitrosococcus oceani C-27</name>
    <dbReference type="NCBI Taxonomy" id="314279"/>
    <lineage>
        <taxon>Bacteria</taxon>
        <taxon>Pseudomonadati</taxon>
        <taxon>Pseudomonadota</taxon>
        <taxon>Gammaproteobacteria</taxon>
        <taxon>Chromatiales</taxon>
        <taxon>Chromatiaceae</taxon>
        <taxon>Nitrosococcus</taxon>
    </lineage>
</organism>